<gene>
    <name evidence="5" type="ORF">ATO67_14000</name>
</gene>
<sequence>MEEKSVRIRIYSAALAALTMAITPGWVSAQESSMLAKVKARGELSCGVGTGLAGFALPDSDGNWQGLDTDYCRALAAAVIGDAKKVKFVPLTAKDRFAAIQAGQVDVLARTTTWTLSRDTANGLDFRAVDFYDGQGFLVRADSGLTSAAELDGASICLTQGSTAELNTSDYFRTKGMKYKPVTFATSSETVKAYESGRCDSYSNDSSALYGERRRMAEPDKHVVLPEIVSREPLAIGVLQGDSQWSDLTAWLHFALLIAEDNGVTRDNVDTYLTSENPEIRRLLGVEGNVGELLGVNTDWALRAIRAVGNYGEMYDRNLGSGSPLKIPRGLNALWSKGGLQYAPPLR</sequence>
<dbReference type="STRING" id="2052828.ATO67_14000"/>
<dbReference type="PANTHER" id="PTHR30085:SF7">
    <property type="entry name" value="AMINO-ACID ABC TRANSPORTER-BINDING PROTEIN YHDW-RELATED"/>
    <property type="match status" value="1"/>
</dbReference>
<evidence type="ECO:0000256" key="2">
    <source>
        <dbReference type="ARBA" id="ARBA00022448"/>
    </source>
</evidence>
<keyword evidence="6" id="KW-1185">Reference proteome</keyword>
<dbReference type="Proteomes" id="UP000070498">
    <property type="component" value="Unassembled WGS sequence"/>
</dbReference>
<dbReference type="InterPro" id="IPR001638">
    <property type="entry name" value="Solute-binding_3/MltF_N"/>
</dbReference>
<organism evidence="5 6">
    <name type="scientific">Agrobacterium bohemicum</name>
    <dbReference type="NCBI Taxonomy" id="2052828"/>
    <lineage>
        <taxon>Bacteria</taxon>
        <taxon>Pseudomonadati</taxon>
        <taxon>Pseudomonadota</taxon>
        <taxon>Alphaproteobacteria</taxon>
        <taxon>Hyphomicrobiales</taxon>
        <taxon>Rhizobiaceae</taxon>
        <taxon>Rhizobium/Agrobacterium group</taxon>
        <taxon>Agrobacterium</taxon>
    </lineage>
</organism>
<dbReference type="GO" id="GO:0006865">
    <property type="term" value="P:amino acid transport"/>
    <property type="evidence" value="ECO:0007669"/>
    <property type="project" value="TreeGrafter"/>
</dbReference>
<keyword evidence="3" id="KW-0732">Signal</keyword>
<dbReference type="SUPFAM" id="SSF53850">
    <property type="entry name" value="Periplasmic binding protein-like II"/>
    <property type="match status" value="1"/>
</dbReference>
<dbReference type="RefSeq" id="WP_067650142.1">
    <property type="nucleotide sequence ID" value="NZ_KQ961030.1"/>
</dbReference>
<dbReference type="SMART" id="SM00062">
    <property type="entry name" value="PBPb"/>
    <property type="match status" value="1"/>
</dbReference>
<evidence type="ECO:0000259" key="4">
    <source>
        <dbReference type="SMART" id="SM00062"/>
    </source>
</evidence>
<accession>A0A135NY57</accession>
<name>A0A135NY57_9HYPH</name>
<dbReference type="Pfam" id="PF00497">
    <property type="entry name" value="SBP_bac_3"/>
    <property type="match status" value="1"/>
</dbReference>
<evidence type="ECO:0000313" key="6">
    <source>
        <dbReference type="Proteomes" id="UP000070498"/>
    </source>
</evidence>
<dbReference type="PANTHER" id="PTHR30085">
    <property type="entry name" value="AMINO ACID ABC TRANSPORTER PERMEASE"/>
    <property type="match status" value="1"/>
</dbReference>
<evidence type="ECO:0000313" key="5">
    <source>
        <dbReference type="EMBL" id="KXG84115.1"/>
    </source>
</evidence>
<dbReference type="AlphaFoldDB" id="A0A135NY57"/>
<dbReference type="CDD" id="cd13692">
    <property type="entry name" value="PBP2_BztA"/>
    <property type="match status" value="1"/>
</dbReference>
<dbReference type="InterPro" id="IPR051455">
    <property type="entry name" value="Bact_solute-bind_prot3"/>
</dbReference>
<evidence type="ECO:0000256" key="3">
    <source>
        <dbReference type="ARBA" id="ARBA00022729"/>
    </source>
</evidence>
<comment type="caution">
    <text evidence="5">The sequence shown here is derived from an EMBL/GenBank/DDBJ whole genome shotgun (WGS) entry which is preliminary data.</text>
</comment>
<reference evidence="5 6" key="1">
    <citation type="submission" date="2015-11" db="EMBL/GenBank/DDBJ databases">
        <title>Draft genome sequence of Agrobacterium sp. R89-1.</title>
        <authorList>
            <person name="Zahradnik J."/>
            <person name="Kyslikova E."/>
            <person name="Palyzova A."/>
            <person name="Kyslik P."/>
        </authorList>
    </citation>
    <scope>NUCLEOTIDE SEQUENCE [LARGE SCALE GENOMIC DNA]</scope>
    <source>
        <strain evidence="5 6">R89-1</strain>
    </source>
</reference>
<evidence type="ECO:0000256" key="1">
    <source>
        <dbReference type="ARBA" id="ARBA00010333"/>
    </source>
</evidence>
<dbReference type="EMBL" id="LNUW01000038">
    <property type="protein sequence ID" value="KXG84115.1"/>
    <property type="molecule type" value="Genomic_DNA"/>
</dbReference>
<feature type="domain" description="Solute-binding protein family 3/N-terminal" evidence="4">
    <location>
        <begin position="43"/>
        <end position="276"/>
    </location>
</feature>
<protein>
    <recommendedName>
        <fullName evidence="4">Solute-binding protein family 3/N-terminal domain-containing protein</fullName>
    </recommendedName>
</protein>
<dbReference type="Gene3D" id="3.40.190.10">
    <property type="entry name" value="Periplasmic binding protein-like II"/>
    <property type="match status" value="2"/>
</dbReference>
<keyword evidence="2" id="KW-0813">Transport</keyword>
<proteinExistence type="inferred from homology"/>
<comment type="similarity">
    <text evidence="1">Belongs to the bacterial solute-binding protein 3 family.</text>
</comment>